<dbReference type="GO" id="GO:0000981">
    <property type="term" value="F:DNA-binding transcription factor activity, RNA polymerase II-specific"/>
    <property type="evidence" value="ECO:0007669"/>
    <property type="project" value="TreeGrafter"/>
</dbReference>
<evidence type="ECO:0000256" key="3">
    <source>
        <dbReference type="ARBA" id="ARBA00023125"/>
    </source>
</evidence>
<feature type="compositionally biased region" description="Low complexity" evidence="6">
    <location>
        <begin position="61"/>
        <end position="72"/>
    </location>
</feature>
<feature type="region of interest" description="Disordered" evidence="6">
    <location>
        <begin position="1"/>
        <end position="88"/>
    </location>
</feature>
<dbReference type="OMA" id="VMAIRAP"/>
<evidence type="ECO:0000256" key="4">
    <source>
        <dbReference type="ARBA" id="ARBA00023163"/>
    </source>
</evidence>
<evidence type="ECO:0000256" key="5">
    <source>
        <dbReference type="RuleBase" id="RU003796"/>
    </source>
</evidence>
<dbReference type="Proteomes" id="UP000751190">
    <property type="component" value="Unassembled WGS sequence"/>
</dbReference>
<evidence type="ECO:0000256" key="2">
    <source>
        <dbReference type="ARBA" id="ARBA00023015"/>
    </source>
</evidence>
<keyword evidence="5" id="KW-0539">Nucleus</keyword>
<dbReference type="InterPro" id="IPR032198">
    <property type="entry name" value="E2F_CC-MB"/>
</dbReference>
<comment type="similarity">
    <text evidence="1 5">Belongs to the E2F/DP family.</text>
</comment>
<dbReference type="GO" id="GO:0000978">
    <property type="term" value="F:RNA polymerase II cis-regulatory region sequence-specific DNA binding"/>
    <property type="evidence" value="ECO:0007669"/>
    <property type="project" value="InterPro"/>
</dbReference>
<feature type="region of interest" description="Disordered" evidence="6">
    <location>
        <begin position="334"/>
        <end position="361"/>
    </location>
</feature>
<organism evidence="8 9">
    <name type="scientific">Diacronema lutheri</name>
    <name type="common">Unicellular marine alga</name>
    <name type="synonym">Monochrysis lutheri</name>
    <dbReference type="NCBI Taxonomy" id="2081491"/>
    <lineage>
        <taxon>Eukaryota</taxon>
        <taxon>Haptista</taxon>
        <taxon>Haptophyta</taxon>
        <taxon>Pavlovophyceae</taxon>
        <taxon>Pavlovales</taxon>
        <taxon>Pavlovaceae</taxon>
        <taxon>Diacronema</taxon>
    </lineage>
</organism>
<keyword evidence="3 5" id="KW-0238">DNA-binding</keyword>
<gene>
    <name evidence="8" type="ORF">KFE25_009252</name>
</gene>
<evidence type="ECO:0000313" key="8">
    <source>
        <dbReference type="EMBL" id="KAG8470831.1"/>
    </source>
</evidence>
<dbReference type="PANTHER" id="PTHR12081">
    <property type="entry name" value="TRANSCRIPTION FACTOR E2F"/>
    <property type="match status" value="1"/>
</dbReference>
<accession>A0A8J5XK94</accession>
<dbReference type="GO" id="GO:0046983">
    <property type="term" value="F:protein dimerization activity"/>
    <property type="evidence" value="ECO:0007669"/>
    <property type="project" value="InterPro"/>
</dbReference>
<keyword evidence="4 5" id="KW-0804">Transcription</keyword>
<dbReference type="Gene3D" id="6.10.250.540">
    <property type="match status" value="1"/>
</dbReference>
<keyword evidence="9" id="KW-1185">Reference proteome</keyword>
<reference evidence="8" key="1">
    <citation type="submission" date="2021-05" db="EMBL/GenBank/DDBJ databases">
        <title>The genome of the haptophyte Pavlova lutheri (Diacronema luteri, Pavlovales) - a model for lipid biosynthesis in eukaryotic algae.</title>
        <authorList>
            <person name="Hulatt C.J."/>
            <person name="Posewitz M.C."/>
        </authorList>
    </citation>
    <scope>NUCLEOTIDE SEQUENCE</scope>
    <source>
        <strain evidence="8">NIVA-4/92</strain>
    </source>
</reference>
<dbReference type="SMART" id="SM01372">
    <property type="entry name" value="E2F_TDP"/>
    <property type="match status" value="1"/>
</dbReference>
<comment type="subcellular location">
    <subcellularLocation>
        <location evidence="5">Nucleus</location>
    </subcellularLocation>
</comment>
<dbReference type="CDD" id="cd14660">
    <property type="entry name" value="E2F_DD"/>
    <property type="match status" value="1"/>
</dbReference>
<dbReference type="InterPro" id="IPR015633">
    <property type="entry name" value="E2F"/>
</dbReference>
<evidence type="ECO:0000256" key="1">
    <source>
        <dbReference type="ARBA" id="ARBA00010940"/>
    </source>
</evidence>
<dbReference type="PANTHER" id="PTHR12081:SF18">
    <property type="entry name" value="TRANSCRIPTION FACTOR E2F2-RELATED"/>
    <property type="match status" value="1"/>
</dbReference>
<feature type="domain" description="E2F/DP family winged-helix DNA-binding" evidence="7">
    <location>
        <begin position="126"/>
        <end position="191"/>
    </location>
</feature>
<evidence type="ECO:0000259" key="7">
    <source>
        <dbReference type="SMART" id="SM01372"/>
    </source>
</evidence>
<keyword evidence="2 5" id="KW-0805">Transcription regulation</keyword>
<dbReference type="OrthoDB" id="1743261at2759"/>
<proteinExistence type="inferred from homology"/>
<feature type="compositionally biased region" description="Gly residues" evidence="6">
    <location>
        <begin position="343"/>
        <end position="352"/>
    </location>
</feature>
<evidence type="ECO:0000256" key="6">
    <source>
        <dbReference type="SAM" id="MobiDB-lite"/>
    </source>
</evidence>
<dbReference type="Pfam" id="PF02319">
    <property type="entry name" value="WHD_E2F_TDP"/>
    <property type="match status" value="1"/>
</dbReference>
<comment type="caution">
    <text evidence="8">The sequence shown here is derived from an EMBL/GenBank/DDBJ whole genome shotgun (WGS) entry which is preliminary data.</text>
</comment>
<dbReference type="InterPro" id="IPR036390">
    <property type="entry name" value="WH_DNA-bd_sf"/>
</dbReference>
<dbReference type="EMBL" id="JAGTXO010000001">
    <property type="protein sequence ID" value="KAG8470831.1"/>
    <property type="molecule type" value="Genomic_DNA"/>
</dbReference>
<dbReference type="Gene3D" id="1.10.10.10">
    <property type="entry name" value="Winged helix-like DNA-binding domain superfamily/Winged helix DNA-binding domain"/>
    <property type="match status" value="1"/>
</dbReference>
<dbReference type="SUPFAM" id="SSF144074">
    <property type="entry name" value="E2F-DP heterodimerization region"/>
    <property type="match status" value="1"/>
</dbReference>
<sequence length="429" mass="44384">MAKPSDAEQAGVQGFLDFVNTGTRAAPPAATDPKRPGSALDSADAQELPPAAKRARPEETSPAVAKKASKPSGGAGAGGGGGGGSGAVNAAQHAAKQAAIAVMAQQAAAVQEESKKKGGPATTSCRYDSSLGLLTKKFVSLIQNAQEGVLDLNLAATALNVQKRRIYDITNVLEGIGLIEKKSKNNIQWNSKGMGLATSSEMKSELDNLKQKIGQLHGQEMMLDEYILLMQNTLRELSEDEESAQHAYCSHDDVRNLPCMQGETLIAIKAPSGTTLEVPDPDEGMVPPNRRYQIFLKSNCGPIDVFLVSHLDEKTQVVGDSADVELGGGIDRSGGACADGDGGRGTNGGAGDGTASQQRAASMFGGSAPLVDSRADGGIGDVGALLRLSPLPSDPEFYFTHFDHNDGITDLFNTIIGSSCAALGAHAAA</sequence>
<dbReference type="InterPro" id="IPR037241">
    <property type="entry name" value="E2F-DP_heterodim"/>
</dbReference>
<evidence type="ECO:0000313" key="9">
    <source>
        <dbReference type="Proteomes" id="UP000751190"/>
    </source>
</evidence>
<dbReference type="InterPro" id="IPR003316">
    <property type="entry name" value="E2F_WHTH_DNA-bd_dom"/>
</dbReference>
<name>A0A8J5XK94_DIALT</name>
<dbReference type="FunFam" id="1.10.10.10:FF:000008">
    <property type="entry name" value="E2F transcription factor 1"/>
    <property type="match status" value="1"/>
</dbReference>
<dbReference type="GO" id="GO:0090575">
    <property type="term" value="C:RNA polymerase II transcription regulator complex"/>
    <property type="evidence" value="ECO:0007669"/>
    <property type="project" value="TreeGrafter"/>
</dbReference>
<dbReference type="Pfam" id="PF16421">
    <property type="entry name" value="E2F_CC-MB"/>
    <property type="match status" value="1"/>
</dbReference>
<protein>
    <recommendedName>
        <fullName evidence="7">E2F/DP family winged-helix DNA-binding domain-containing protein</fullName>
    </recommendedName>
</protein>
<feature type="compositionally biased region" description="Gly residues" evidence="6">
    <location>
        <begin position="73"/>
        <end position="86"/>
    </location>
</feature>
<dbReference type="InterPro" id="IPR036388">
    <property type="entry name" value="WH-like_DNA-bd_sf"/>
</dbReference>
<dbReference type="AlphaFoldDB" id="A0A8J5XK94"/>
<dbReference type="SUPFAM" id="SSF46785">
    <property type="entry name" value="Winged helix' DNA-binding domain"/>
    <property type="match status" value="1"/>
</dbReference>